<evidence type="ECO:0000313" key="2">
    <source>
        <dbReference type="EMBL" id="MXP31845.1"/>
    </source>
</evidence>
<name>A0A845ASB0_9SPHN</name>
<keyword evidence="3" id="KW-1185">Reference proteome</keyword>
<dbReference type="RefSeq" id="WP_160779248.1">
    <property type="nucleotide sequence ID" value="NZ_BAAAZF010000001.1"/>
</dbReference>
<feature type="transmembrane region" description="Helical" evidence="1">
    <location>
        <begin position="64"/>
        <end position="83"/>
    </location>
</feature>
<dbReference type="OrthoDB" id="7391283at2"/>
<keyword evidence="1" id="KW-0472">Membrane</keyword>
<evidence type="ECO:0000256" key="1">
    <source>
        <dbReference type="SAM" id="Phobius"/>
    </source>
</evidence>
<dbReference type="Proteomes" id="UP000446786">
    <property type="component" value="Unassembled WGS sequence"/>
</dbReference>
<organism evidence="2 3">
    <name type="scientific">Parerythrobacter jejuensis</name>
    <dbReference type="NCBI Taxonomy" id="795812"/>
    <lineage>
        <taxon>Bacteria</taxon>
        <taxon>Pseudomonadati</taxon>
        <taxon>Pseudomonadota</taxon>
        <taxon>Alphaproteobacteria</taxon>
        <taxon>Sphingomonadales</taxon>
        <taxon>Erythrobacteraceae</taxon>
        <taxon>Parerythrobacter</taxon>
    </lineage>
</organism>
<protein>
    <submittedName>
        <fullName evidence="2">Uncharacterized protein</fullName>
    </submittedName>
</protein>
<keyword evidence="1" id="KW-1133">Transmembrane helix</keyword>
<feature type="transmembrane region" description="Helical" evidence="1">
    <location>
        <begin position="38"/>
        <end position="57"/>
    </location>
</feature>
<comment type="caution">
    <text evidence="2">The sequence shown here is derived from an EMBL/GenBank/DDBJ whole genome shotgun (WGS) entry which is preliminary data.</text>
</comment>
<proteinExistence type="predicted"/>
<accession>A0A845ASB0</accession>
<keyword evidence="1" id="KW-0812">Transmembrane</keyword>
<reference evidence="2 3" key="1">
    <citation type="submission" date="2019-12" db="EMBL/GenBank/DDBJ databases">
        <title>Genomic-based taxomic classification of the family Erythrobacteraceae.</title>
        <authorList>
            <person name="Xu L."/>
        </authorList>
    </citation>
    <scope>NUCLEOTIDE SEQUENCE [LARGE SCALE GENOMIC DNA]</scope>
    <source>
        <strain evidence="2 3">JCM 16677</strain>
    </source>
</reference>
<feature type="transmembrane region" description="Helical" evidence="1">
    <location>
        <begin position="117"/>
        <end position="141"/>
    </location>
</feature>
<dbReference type="AlphaFoldDB" id="A0A845ASB0"/>
<sequence length="142" mass="15195">MSELLTRDLIADKAIVHDYHPAIKRGEFDQTFGLPGGLYAASLGCFVAFLATMIVGFGNPELGIPMAIFGVFFAGFYGIPVLMVEEAPDESNKALTWGQFKARGIDTLTGRLPAGEAIAQMMVLPVLVVLWGFACITIAALV</sequence>
<gene>
    <name evidence="2" type="ORF">GRI94_08415</name>
</gene>
<evidence type="ECO:0000313" key="3">
    <source>
        <dbReference type="Proteomes" id="UP000446786"/>
    </source>
</evidence>
<dbReference type="EMBL" id="WTYE01000001">
    <property type="protein sequence ID" value="MXP31845.1"/>
    <property type="molecule type" value="Genomic_DNA"/>
</dbReference>